<dbReference type="Gene3D" id="1.10.510.10">
    <property type="entry name" value="Transferase(Phosphotransferase) domain 1"/>
    <property type="match status" value="1"/>
</dbReference>
<feature type="region of interest" description="Disordered" evidence="4">
    <location>
        <begin position="106"/>
        <end position="143"/>
    </location>
</feature>
<evidence type="ECO:0000256" key="4">
    <source>
        <dbReference type="SAM" id="MobiDB-lite"/>
    </source>
</evidence>
<dbReference type="PANTHER" id="PTHR47989:SF26">
    <property type="entry name" value="PROTEIN KINASE DOMAIN-CONTAINING PROTEIN"/>
    <property type="match status" value="1"/>
</dbReference>
<evidence type="ECO:0000313" key="8">
    <source>
        <dbReference type="Proteomes" id="UP000298652"/>
    </source>
</evidence>
<accession>A0A4U6W2V9</accession>
<dbReference type="InterPro" id="IPR011009">
    <property type="entry name" value="Kinase-like_dom_sf"/>
</dbReference>
<dbReference type="InterPro" id="IPR008266">
    <property type="entry name" value="Tyr_kinase_AS"/>
</dbReference>
<organism evidence="7 8">
    <name type="scientific">Setaria viridis</name>
    <name type="common">Green bristlegrass</name>
    <name type="synonym">Setaria italica subsp. viridis</name>
    <dbReference type="NCBI Taxonomy" id="4556"/>
    <lineage>
        <taxon>Eukaryota</taxon>
        <taxon>Viridiplantae</taxon>
        <taxon>Streptophyta</taxon>
        <taxon>Embryophyta</taxon>
        <taxon>Tracheophyta</taxon>
        <taxon>Spermatophyta</taxon>
        <taxon>Magnoliopsida</taxon>
        <taxon>Liliopsida</taxon>
        <taxon>Poales</taxon>
        <taxon>Poaceae</taxon>
        <taxon>PACMAD clade</taxon>
        <taxon>Panicoideae</taxon>
        <taxon>Panicodae</taxon>
        <taxon>Paniceae</taxon>
        <taxon>Cenchrinae</taxon>
        <taxon>Setaria</taxon>
    </lineage>
</organism>
<feature type="binding site" evidence="3">
    <location>
        <position position="183"/>
    </location>
    <ligand>
        <name>ATP</name>
        <dbReference type="ChEBI" id="CHEBI:30616"/>
    </ligand>
</feature>
<sequence length="457" mass="48362">MIPCCIVSVLYTFIHHCTIIYIALNSPLVVLQLPRFLLSHPIPPHTEAAAASDKQATAQPRAAAMELPVALAIIFFCVLLLASAAIACLLVRHCLAALRRPDADPEAPLPHHHQPQYELALSSESPPAAAAKQQQQQQAPRRLAWREVEALTGGFDEAAVVGRGGSSTVYLARLRDGAPVAVKVHRWCGGERRLRAFRQELDLLRRLRHPHIVALLAYSDDHEEGGALVLEYLAGGTLADRLHGGATAPPLSWPQRMRIVHDVACALEHLHDASAGGGGAPPVVHGDVSASNVLLDGRGLGARLCDLGSACEGFSAAVAPTRAAVGSPGYADPFFLRTGIVSKKSDVYSFGVLLLEAVTGLPAAGEPGSENLAARILPRVRARGVAGLVDARLGEGYDEEEAGEVARIAVECAAAQPGLRPAMAQVRASIAEKAARSIAKADHGDHHIQLSKLLELT</sequence>
<evidence type="ECO:0000259" key="6">
    <source>
        <dbReference type="PROSITE" id="PS50011"/>
    </source>
</evidence>
<reference evidence="7" key="1">
    <citation type="submission" date="2019-03" db="EMBL/GenBank/DDBJ databases">
        <title>WGS assembly of Setaria viridis.</title>
        <authorList>
            <person name="Huang P."/>
            <person name="Jenkins J."/>
            <person name="Grimwood J."/>
            <person name="Barry K."/>
            <person name="Healey A."/>
            <person name="Mamidi S."/>
            <person name="Sreedasyam A."/>
            <person name="Shu S."/>
            <person name="Feldman M."/>
            <person name="Wu J."/>
            <person name="Yu Y."/>
            <person name="Chen C."/>
            <person name="Johnson J."/>
            <person name="Rokhsar D."/>
            <person name="Baxter I."/>
            <person name="Schmutz J."/>
            <person name="Brutnell T."/>
            <person name="Kellogg E."/>
        </authorList>
    </citation>
    <scope>NUCLEOTIDE SEQUENCE [LARGE SCALE GENOMIC DNA]</scope>
</reference>
<keyword evidence="1 3" id="KW-0547">Nucleotide-binding</keyword>
<dbReference type="SUPFAM" id="SSF56112">
    <property type="entry name" value="Protein kinase-like (PK-like)"/>
    <property type="match status" value="1"/>
</dbReference>
<dbReference type="Gene3D" id="3.30.200.20">
    <property type="entry name" value="Phosphorylase Kinase, domain 1"/>
    <property type="match status" value="1"/>
</dbReference>
<dbReference type="AlphaFoldDB" id="A0A4U6W2V9"/>
<protein>
    <recommendedName>
        <fullName evidence="6">Protein kinase domain-containing protein</fullName>
    </recommendedName>
</protein>
<dbReference type="GO" id="GO:0005524">
    <property type="term" value="F:ATP binding"/>
    <property type="evidence" value="ECO:0007669"/>
    <property type="project" value="UniProtKB-UniRule"/>
</dbReference>
<dbReference type="EMBL" id="CM016552">
    <property type="protein sequence ID" value="TKW36790.1"/>
    <property type="molecule type" value="Genomic_DNA"/>
</dbReference>
<keyword evidence="8" id="KW-1185">Reference proteome</keyword>
<dbReference type="GO" id="GO:0004672">
    <property type="term" value="F:protein kinase activity"/>
    <property type="evidence" value="ECO:0007669"/>
    <property type="project" value="InterPro"/>
</dbReference>
<keyword evidence="2 3" id="KW-0067">ATP-binding</keyword>
<evidence type="ECO:0000256" key="1">
    <source>
        <dbReference type="ARBA" id="ARBA00022741"/>
    </source>
</evidence>
<evidence type="ECO:0000256" key="2">
    <source>
        <dbReference type="ARBA" id="ARBA00022840"/>
    </source>
</evidence>
<dbReference type="Pfam" id="PF00069">
    <property type="entry name" value="Pkinase"/>
    <property type="match status" value="1"/>
</dbReference>
<dbReference type="PANTHER" id="PTHR47989">
    <property type="entry name" value="OS01G0750732 PROTEIN"/>
    <property type="match status" value="1"/>
</dbReference>
<feature type="transmembrane region" description="Helical" evidence="5">
    <location>
        <begin position="69"/>
        <end position="91"/>
    </location>
</feature>
<feature type="transmembrane region" description="Helical" evidence="5">
    <location>
        <begin position="5"/>
        <end position="24"/>
    </location>
</feature>
<name>A0A4U6W2V9_SETVI</name>
<dbReference type="Gramene" id="TKW36790">
    <property type="protein sequence ID" value="TKW36790"/>
    <property type="gene ID" value="SEVIR_1G005800v2"/>
</dbReference>
<dbReference type="OMA" id="IVHDVAC"/>
<dbReference type="PROSITE" id="PS00109">
    <property type="entry name" value="PROTEIN_KINASE_TYR"/>
    <property type="match status" value="1"/>
</dbReference>
<evidence type="ECO:0000256" key="5">
    <source>
        <dbReference type="SAM" id="Phobius"/>
    </source>
</evidence>
<evidence type="ECO:0000313" key="7">
    <source>
        <dbReference type="EMBL" id="TKW36790.1"/>
    </source>
</evidence>
<dbReference type="InterPro" id="IPR017441">
    <property type="entry name" value="Protein_kinase_ATP_BS"/>
</dbReference>
<feature type="domain" description="Protein kinase" evidence="6">
    <location>
        <begin position="155"/>
        <end position="450"/>
    </location>
</feature>
<dbReference type="Proteomes" id="UP000298652">
    <property type="component" value="Chromosome 1"/>
</dbReference>
<proteinExistence type="predicted"/>
<evidence type="ECO:0000256" key="3">
    <source>
        <dbReference type="PROSITE-ProRule" id="PRU10141"/>
    </source>
</evidence>
<dbReference type="InterPro" id="IPR000719">
    <property type="entry name" value="Prot_kinase_dom"/>
</dbReference>
<feature type="compositionally biased region" description="Low complexity" evidence="4">
    <location>
        <begin position="126"/>
        <end position="140"/>
    </location>
</feature>
<keyword evidence="5" id="KW-0812">Transmembrane</keyword>
<gene>
    <name evidence="7" type="ORF">SEVIR_1G005800v2</name>
</gene>
<dbReference type="PROSITE" id="PS50011">
    <property type="entry name" value="PROTEIN_KINASE_DOM"/>
    <property type="match status" value="1"/>
</dbReference>
<keyword evidence="5" id="KW-0472">Membrane</keyword>
<keyword evidence="5" id="KW-1133">Transmembrane helix</keyword>
<dbReference type="PROSITE" id="PS00107">
    <property type="entry name" value="PROTEIN_KINASE_ATP"/>
    <property type="match status" value="1"/>
</dbReference>